<feature type="transmembrane region" description="Helical" evidence="10">
    <location>
        <begin position="266"/>
        <end position="291"/>
    </location>
</feature>
<evidence type="ECO:0000256" key="9">
    <source>
        <dbReference type="ARBA" id="ARBA00023201"/>
    </source>
</evidence>
<feature type="transmembrane region" description="Helical" evidence="10">
    <location>
        <begin position="183"/>
        <end position="204"/>
    </location>
</feature>
<organism evidence="12 13">
    <name type="scientific">Paenibacillus validus</name>
    <dbReference type="NCBI Taxonomy" id="44253"/>
    <lineage>
        <taxon>Bacteria</taxon>
        <taxon>Bacillati</taxon>
        <taxon>Bacillota</taxon>
        <taxon>Bacilli</taxon>
        <taxon>Bacillales</taxon>
        <taxon>Paenibacillaceae</taxon>
        <taxon>Paenibacillus</taxon>
    </lineage>
</organism>
<protein>
    <submittedName>
        <fullName evidence="12">Na+/H+ antiporter</fullName>
    </submittedName>
</protein>
<dbReference type="GO" id="GO:0005886">
    <property type="term" value="C:plasma membrane"/>
    <property type="evidence" value="ECO:0007669"/>
    <property type="project" value="UniProtKB-SubCell"/>
</dbReference>
<feature type="transmembrane region" description="Helical" evidence="10">
    <location>
        <begin position="355"/>
        <end position="378"/>
    </location>
</feature>
<keyword evidence="13" id="KW-1185">Reference proteome</keyword>
<keyword evidence="4 10" id="KW-0812">Transmembrane</keyword>
<keyword evidence="6 10" id="KW-0915">Sodium</keyword>
<proteinExistence type="inferred from homology"/>
<accession>A0A7X3CQ97</accession>
<name>A0A7X3CQ97_9BACL</name>
<comment type="caution">
    <text evidence="12">The sequence shown here is derived from an EMBL/GenBank/DDBJ whole genome shotgun (WGS) entry which is preliminary data.</text>
</comment>
<feature type="transmembrane region" description="Helical" evidence="10">
    <location>
        <begin position="7"/>
        <end position="25"/>
    </location>
</feature>
<dbReference type="InterPro" id="IPR018422">
    <property type="entry name" value="Cation/H_exchanger_CPA1"/>
</dbReference>
<keyword evidence="8 10" id="KW-0472">Membrane</keyword>
<keyword evidence="5 10" id="KW-1133">Transmembrane helix</keyword>
<keyword evidence="2 10" id="KW-0813">Transport</keyword>
<gene>
    <name evidence="12" type="ORF">GNP93_01865</name>
</gene>
<dbReference type="NCBIfam" id="TIGR00831">
    <property type="entry name" value="a_cpa1"/>
    <property type="match status" value="1"/>
</dbReference>
<dbReference type="PANTHER" id="PTHR10110">
    <property type="entry name" value="SODIUM/HYDROGEN EXCHANGER"/>
    <property type="match status" value="1"/>
</dbReference>
<dbReference type="AlphaFoldDB" id="A0A7X3CQ97"/>
<dbReference type="Gene3D" id="6.10.140.1330">
    <property type="match status" value="1"/>
</dbReference>
<feature type="domain" description="Cation/H+ exchanger transmembrane" evidence="11">
    <location>
        <begin position="10"/>
        <end position="414"/>
    </location>
</feature>
<evidence type="ECO:0000256" key="3">
    <source>
        <dbReference type="ARBA" id="ARBA00022475"/>
    </source>
</evidence>
<keyword evidence="10" id="KW-0050">Antiport</keyword>
<keyword evidence="9 10" id="KW-0739">Sodium transport</keyword>
<feature type="transmembrane region" description="Helical" evidence="10">
    <location>
        <begin position="86"/>
        <end position="107"/>
    </location>
</feature>
<keyword evidence="3 10" id="KW-1003">Cell membrane</keyword>
<comment type="similarity">
    <text evidence="10">Belongs to the monovalent cation:proton antiporter 1 (CPA1) transporter (TC 2.A.36) family.</text>
</comment>
<comment type="caution">
    <text evidence="10">Lacks conserved residue(s) required for the propagation of feature annotation.</text>
</comment>
<dbReference type="InterPro" id="IPR006153">
    <property type="entry name" value="Cation/H_exchanger_TM"/>
</dbReference>
<dbReference type="GO" id="GO:0051453">
    <property type="term" value="P:regulation of intracellular pH"/>
    <property type="evidence" value="ECO:0007669"/>
    <property type="project" value="TreeGrafter"/>
</dbReference>
<dbReference type="GO" id="GO:0015386">
    <property type="term" value="F:potassium:proton antiporter activity"/>
    <property type="evidence" value="ECO:0007669"/>
    <property type="project" value="TreeGrafter"/>
</dbReference>
<keyword evidence="7 10" id="KW-0406">Ion transport</keyword>
<dbReference type="InterPro" id="IPR004705">
    <property type="entry name" value="Cation/H_exchanger_CPA1_bac"/>
</dbReference>
<evidence type="ECO:0000259" key="11">
    <source>
        <dbReference type="Pfam" id="PF00999"/>
    </source>
</evidence>
<dbReference type="Proteomes" id="UP000450917">
    <property type="component" value="Unassembled WGS sequence"/>
</dbReference>
<evidence type="ECO:0000256" key="7">
    <source>
        <dbReference type="ARBA" id="ARBA00023065"/>
    </source>
</evidence>
<feature type="transmembrane region" description="Helical" evidence="10">
    <location>
        <begin position="311"/>
        <end position="334"/>
    </location>
</feature>
<feature type="transmembrane region" description="Helical" evidence="10">
    <location>
        <begin position="390"/>
        <end position="412"/>
    </location>
</feature>
<comment type="subcellular location">
    <subcellularLocation>
        <location evidence="1 10">Cell membrane</location>
        <topology evidence="1 10">Multi-pass membrane protein</topology>
    </subcellularLocation>
</comment>
<feature type="transmembrane region" description="Helical" evidence="10">
    <location>
        <begin position="45"/>
        <end position="66"/>
    </location>
</feature>
<feature type="transmembrane region" description="Helical" evidence="10">
    <location>
        <begin position="113"/>
        <end position="135"/>
    </location>
</feature>
<sequence length="670" mass="73087">MELFIDILILLAIIVGSVIVHRFLPAVPLPLLQVVLGCLAALSPFGIHVPLNPELFLVLFVAPLLYHDGRKTPRDELWKLKAPILLLALGLVFATVFIAGYGIHGLIPSIPLPAAFALAAILSPTDAVAVGAISRRVHLPKSILRLLEGEALINDASGMVAFKFAIAAMLTGVFSLSAASLSFVWMAIGGTVCGAALSFLIIRLRVLIRRLGVEEATLQTLLQIVTPFFIYLTAEELHVSGILAVVAGGIVHAIEQERAESSMLKLQIVSASTWSVILLMLNGLVFIMLGLHIPVVTAVTVESGAFDISRVLLYVAVLSSGLFALRFLWIYAGWTGAWLLGSRNKITKPQLKPALLTALSGVRGAITLAAAFSIPYTLQDGSPFPQRDLIIFMAAGVIVFTMVTASFVLPVLMKTEDDAAEAEQEEIGQAGGIRILQATIRLIREELSVCSEAAALSVISEERERKALRESEIRLIGIQAEREEAGSLFQNERISRETAYKFEELLNQLELLLTPGTPFPSAPSVRDMGSFISGLFVIEGRSIARFIRHAESVRCAKIDMYKAAIAAMKERIRNDNREISLSVIAEYSRRVQLLSPDASGQAGQEAFSLYQPKHWLEAVRALREEIRDLVDSGKLTRELAGRLLRCLDQVTRSVGEHNDPSFRRQGEGRL</sequence>
<comment type="function">
    <text evidence="10">Na(+)/H(+) antiporter that extrudes sodium in exchange for external protons.</text>
</comment>
<evidence type="ECO:0000256" key="4">
    <source>
        <dbReference type="ARBA" id="ARBA00022692"/>
    </source>
</evidence>
<dbReference type="Pfam" id="PF00999">
    <property type="entry name" value="Na_H_Exchanger"/>
    <property type="match status" value="1"/>
</dbReference>
<evidence type="ECO:0000313" key="12">
    <source>
        <dbReference type="EMBL" id="MUG69415.1"/>
    </source>
</evidence>
<dbReference type="GO" id="GO:0015385">
    <property type="term" value="F:sodium:proton antiporter activity"/>
    <property type="evidence" value="ECO:0007669"/>
    <property type="project" value="InterPro"/>
</dbReference>
<evidence type="ECO:0000256" key="8">
    <source>
        <dbReference type="ARBA" id="ARBA00023136"/>
    </source>
</evidence>
<dbReference type="EMBL" id="WNZX01000001">
    <property type="protein sequence ID" value="MUG69415.1"/>
    <property type="molecule type" value="Genomic_DNA"/>
</dbReference>
<dbReference type="RefSeq" id="WP_155613854.1">
    <property type="nucleotide sequence ID" value="NZ_WNZX01000001.1"/>
</dbReference>
<dbReference type="PANTHER" id="PTHR10110:SF86">
    <property type="entry name" value="SODIUM_HYDROGEN EXCHANGER 7"/>
    <property type="match status" value="1"/>
</dbReference>
<reference evidence="12 13" key="1">
    <citation type="submission" date="2019-11" db="EMBL/GenBank/DDBJ databases">
        <title>Draft genome sequences of five Paenibacillus species of dairy origin.</title>
        <authorList>
            <person name="Olajide A.M."/>
            <person name="Chen S."/>
            <person name="Lapointe G."/>
        </authorList>
    </citation>
    <scope>NUCLEOTIDE SEQUENCE [LARGE SCALE GENOMIC DNA]</scope>
    <source>
        <strain evidence="12 13">2CS3</strain>
    </source>
</reference>
<evidence type="ECO:0000256" key="1">
    <source>
        <dbReference type="ARBA" id="ARBA00004651"/>
    </source>
</evidence>
<evidence type="ECO:0000256" key="5">
    <source>
        <dbReference type="ARBA" id="ARBA00022989"/>
    </source>
</evidence>
<evidence type="ECO:0000256" key="10">
    <source>
        <dbReference type="RuleBase" id="RU366002"/>
    </source>
</evidence>
<evidence type="ECO:0000256" key="2">
    <source>
        <dbReference type="ARBA" id="ARBA00022448"/>
    </source>
</evidence>
<feature type="transmembrane region" description="Helical" evidence="10">
    <location>
        <begin position="156"/>
        <end position="177"/>
    </location>
</feature>
<dbReference type="GO" id="GO:0098719">
    <property type="term" value="P:sodium ion import across plasma membrane"/>
    <property type="evidence" value="ECO:0007669"/>
    <property type="project" value="TreeGrafter"/>
</dbReference>
<evidence type="ECO:0000256" key="6">
    <source>
        <dbReference type="ARBA" id="ARBA00023053"/>
    </source>
</evidence>
<evidence type="ECO:0000313" key="13">
    <source>
        <dbReference type="Proteomes" id="UP000450917"/>
    </source>
</evidence>